<dbReference type="EMBL" id="JBHSBB010000008">
    <property type="protein sequence ID" value="MFC4031627.1"/>
    <property type="molecule type" value="Genomic_DNA"/>
</dbReference>
<sequence>MPSTDNTAPTTEAGRTDPAHVIWSDDFSAGFSAGGEQDKWAFVQGGGYTADDGVLTFGPDGLRIVSRGTHPGTGEPAFAQTIPREEDNLSGLPGSGDHAKWIVYANHKAASGLQGFDAPPGAVLCCEATVSGRTYGTAGHPFGDAVADPEDDLRLASAMLNTIDPETSTAFDFILTNKRLYAFYGRPNFARAALGDYASFANTVPLLDRAPDHRHHVKIAYDRSAGVVRWLVDGAEALRVDRIGYRLSRDSLNLDEGGQEVLVEPRQLSFGMGLLSLLDGSWPTGRGLVRLSTGNSYYRPATGEPDPQSFVDERSLDASRLFGQGAGLTVSGYTVSVGPAR</sequence>
<proteinExistence type="predicted"/>
<accession>A0ABV8HHS0</accession>
<protein>
    <submittedName>
        <fullName evidence="2">DUF6081 family protein</fullName>
    </submittedName>
</protein>
<organism evidence="2 3">
    <name type="scientific">Streptomyces polygonati</name>
    <dbReference type="NCBI Taxonomy" id="1617087"/>
    <lineage>
        <taxon>Bacteria</taxon>
        <taxon>Bacillati</taxon>
        <taxon>Actinomycetota</taxon>
        <taxon>Actinomycetes</taxon>
        <taxon>Kitasatosporales</taxon>
        <taxon>Streptomycetaceae</taxon>
        <taxon>Streptomyces</taxon>
    </lineage>
</organism>
<evidence type="ECO:0000256" key="1">
    <source>
        <dbReference type="SAM" id="MobiDB-lite"/>
    </source>
</evidence>
<feature type="region of interest" description="Disordered" evidence="1">
    <location>
        <begin position="1"/>
        <end position="20"/>
    </location>
</feature>
<dbReference type="InterPro" id="IPR045727">
    <property type="entry name" value="DUF6081"/>
</dbReference>
<gene>
    <name evidence="2" type="ORF">ACFO3J_09070</name>
</gene>
<evidence type="ECO:0000313" key="3">
    <source>
        <dbReference type="Proteomes" id="UP001595765"/>
    </source>
</evidence>
<keyword evidence="3" id="KW-1185">Reference proteome</keyword>
<dbReference type="Pfam" id="PF19559">
    <property type="entry name" value="DUF6081"/>
    <property type="match status" value="1"/>
</dbReference>
<dbReference type="Proteomes" id="UP001595765">
    <property type="component" value="Unassembled WGS sequence"/>
</dbReference>
<name>A0ABV8HHS0_9ACTN</name>
<comment type="caution">
    <text evidence="2">The sequence shown here is derived from an EMBL/GenBank/DDBJ whole genome shotgun (WGS) entry which is preliminary data.</text>
</comment>
<feature type="compositionally biased region" description="Polar residues" evidence="1">
    <location>
        <begin position="1"/>
        <end position="10"/>
    </location>
</feature>
<evidence type="ECO:0000313" key="2">
    <source>
        <dbReference type="EMBL" id="MFC4031627.1"/>
    </source>
</evidence>
<reference evidence="3" key="1">
    <citation type="journal article" date="2019" name="Int. J. Syst. Evol. Microbiol.">
        <title>The Global Catalogue of Microorganisms (GCM) 10K type strain sequencing project: providing services to taxonomists for standard genome sequencing and annotation.</title>
        <authorList>
            <consortium name="The Broad Institute Genomics Platform"/>
            <consortium name="The Broad Institute Genome Sequencing Center for Infectious Disease"/>
            <person name="Wu L."/>
            <person name="Ma J."/>
        </authorList>
    </citation>
    <scope>NUCLEOTIDE SEQUENCE [LARGE SCALE GENOMIC DNA]</scope>
    <source>
        <strain evidence="3">CGMCC 4.7237</strain>
    </source>
</reference>
<dbReference type="RefSeq" id="WP_386427915.1">
    <property type="nucleotide sequence ID" value="NZ_JBHSBB010000008.1"/>
</dbReference>